<evidence type="ECO:0000313" key="3">
    <source>
        <dbReference type="Proteomes" id="UP001139534"/>
    </source>
</evidence>
<comment type="caution">
    <text evidence="2">The sequence shown here is derived from an EMBL/GenBank/DDBJ whole genome shotgun (WGS) entry which is preliminary data.</text>
</comment>
<reference evidence="2" key="1">
    <citation type="submission" date="2022-04" db="EMBL/GenBank/DDBJ databases">
        <authorList>
            <person name="Seo M.-J."/>
        </authorList>
    </citation>
    <scope>NUCLEOTIDE SEQUENCE</scope>
    <source>
        <strain evidence="2">MBLB2552</strain>
    </source>
</reference>
<dbReference type="EMBL" id="JALPRK010000006">
    <property type="protein sequence ID" value="MCK8487213.1"/>
    <property type="molecule type" value="Genomic_DNA"/>
</dbReference>
<keyword evidence="1" id="KW-0732">Signal</keyword>
<evidence type="ECO:0000313" key="2">
    <source>
        <dbReference type="EMBL" id="MCK8487213.1"/>
    </source>
</evidence>
<dbReference type="InterPro" id="IPR006059">
    <property type="entry name" value="SBP"/>
</dbReference>
<dbReference type="Proteomes" id="UP001139534">
    <property type="component" value="Unassembled WGS sequence"/>
</dbReference>
<dbReference type="Pfam" id="PF01547">
    <property type="entry name" value="SBP_bac_1"/>
    <property type="match status" value="1"/>
</dbReference>
<accession>A0A9X1XYH6</accession>
<name>A0A9X1XYH6_9BACL</name>
<sequence length="439" mass="48568">MKRNVKRLTSLLLACAILVGLAGCGGGDRKDGSGANAQGDRITLKFIWWGGPVRKDMTLKVIDLYEQKHPNVTIETEDYPDNPTLARYLAMETADQAEPDLIQMDYSFVFNYINRDLVEPLTPYVESGLLNLSDIPPAYLPPGQSEGQQYAIPLGINALSMAYDPAMFEDYGITPLPEEYTVDEFYNVLKQFKEKVNKEGFYPLDNMFDFSYWLRSKGESLYNSEGTALGFTDANMVEYLRLIQTWIEEGLLNPKVDIAQATIGDTNRLASGDTAFFPMPSNQIVNLGKLAGRTIKMINLPSVPGGQEGNFIKPSQFLTVSSYSKHREEAVKFLDYFLNSTEANDILLGERGVPLPASISARLQDKADAQAKEQYTYMDYVSEHSTPIDPPAPSKSGVVNNMLQLTINNLIAGSLTPEQAASKFRQDADNTLGQGGTGK</sequence>
<organism evidence="2 3">
    <name type="scientific">Paenibacillus mellifer</name>
    <dbReference type="NCBI Taxonomy" id="2937794"/>
    <lineage>
        <taxon>Bacteria</taxon>
        <taxon>Bacillati</taxon>
        <taxon>Bacillota</taxon>
        <taxon>Bacilli</taxon>
        <taxon>Bacillales</taxon>
        <taxon>Paenibacillaceae</taxon>
        <taxon>Paenibacillus</taxon>
    </lineage>
</organism>
<evidence type="ECO:0000256" key="1">
    <source>
        <dbReference type="SAM" id="SignalP"/>
    </source>
</evidence>
<keyword evidence="3" id="KW-1185">Reference proteome</keyword>
<feature type="chain" id="PRO_5040824192" evidence="1">
    <location>
        <begin position="23"/>
        <end position="439"/>
    </location>
</feature>
<protein>
    <submittedName>
        <fullName evidence="2">Extracellular solute-binding protein</fullName>
    </submittedName>
</protein>
<feature type="signal peptide" evidence="1">
    <location>
        <begin position="1"/>
        <end position="22"/>
    </location>
</feature>
<dbReference type="PANTHER" id="PTHR43649:SF11">
    <property type="entry name" value="ABC TRANSPORTER SUBSTRATE-BINDING PROTEIN YESO-RELATED"/>
    <property type="match status" value="1"/>
</dbReference>
<dbReference type="PROSITE" id="PS51257">
    <property type="entry name" value="PROKAR_LIPOPROTEIN"/>
    <property type="match status" value="1"/>
</dbReference>
<proteinExistence type="predicted"/>
<gene>
    <name evidence="2" type="ORF">M0651_08530</name>
</gene>
<dbReference type="AlphaFoldDB" id="A0A9X1XYH6"/>
<dbReference type="PANTHER" id="PTHR43649">
    <property type="entry name" value="ARABINOSE-BINDING PROTEIN-RELATED"/>
    <property type="match status" value="1"/>
</dbReference>
<dbReference type="Gene3D" id="3.40.190.10">
    <property type="entry name" value="Periplasmic binding protein-like II"/>
    <property type="match status" value="2"/>
</dbReference>
<dbReference type="InterPro" id="IPR050490">
    <property type="entry name" value="Bact_solute-bd_prot1"/>
</dbReference>
<dbReference type="RefSeq" id="WP_248551422.1">
    <property type="nucleotide sequence ID" value="NZ_JALPRK010000006.1"/>
</dbReference>
<dbReference type="SUPFAM" id="SSF53850">
    <property type="entry name" value="Periplasmic binding protein-like II"/>
    <property type="match status" value="1"/>
</dbReference>